<feature type="region of interest" description="Disordered" evidence="1">
    <location>
        <begin position="318"/>
        <end position="340"/>
    </location>
</feature>
<feature type="compositionally biased region" description="Low complexity" evidence="1">
    <location>
        <begin position="216"/>
        <end position="226"/>
    </location>
</feature>
<keyword evidence="2" id="KW-0472">Membrane</keyword>
<keyword evidence="2" id="KW-0812">Transmembrane</keyword>
<proteinExistence type="predicted"/>
<dbReference type="GeneID" id="54407350"/>
<reference evidence="3" key="1">
    <citation type="journal article" date="2020" name="Stud. Mycol.">
        <title>101 Dothideomycetes genomes: a test case for predicting lifestyles and emergence of pathogens.</title>
        <authorList>
            <person name="Haridas S."/>
            <person name="Albert R."/>
            <person name="Binder M."/>
            <person name="Bloem J."/>
            <person name="Labutti K."/>
            <person name="Salamov A."/>
            <person name="Andreopoulos B."/>
            <person name="Baker S."/>
            <person name="Barry K."/>
            <person name="Bills G."/>
            <person name="Bluhm B."/>
            <person name="Cannon C."/>
            <person name="Castanera R."/>
            <person name="Culley D."/>
            <person name="Daum C."/>
            <person name="Ezra D."/>
            <person name="Gonzalez J."/>
            <person name="Henrissat B."/>
            <person name="Kuo A."/>
            <person name="Liang C."/>
            <person name="Lipzen A."/>
            <person name="Lutzoni F."/>
            <person name="Magnuson J."/>
            <person name="Mondo S."/>
            <person name="Nolan M."/>
            <person name="Ohm R."/>
            <person name="Pangilinan J."/>
            <person name="Park H.-J."/>
            <person name="Ramirez L."/>
            <person name="Alfaro M."/>
            <person name="Sun H."/>
            <person name="Tritt A."/>
            <person name="Yoshinaga Y."/>
            <person name="Zwiers L.-H."/>
            <person name="Turgeon B."/>
            <person name="Goodwin S."/>
            <person name="Spatafora J."/>
            <person name="Crous P."/>
            <person name="Grigoriev I."/>
        </authorList>
    </citation>
    <scope>NUCLEOTIDE SEQUENCE</scope>
    <source>
        <strain evidence="3">CBS 119687</strain>
    </source>
</reference>
<keyword evidence="4" id="KW-1185">Reference proteome</keyword>
<evidence type="ECO:0000256" key="1">
    <source>
        <dbReference type="SAM" id="MobiDB-lite"/>
    </source>
</evidence>
<keyword evidence="2" id="KW-1133">Transmembrane helix</keyword>
<dbReference type="AlphaFoldDB" id="A0A6A6A496"/>
<organism evidence="3 4">
    <name type="scientific">Dothidotthia symphoricarpi CBS 119687</name>
    <dbReference type="NCBI Taxonomy" id="1392245"/>
    <lineage>
        <taxon>Eukaryota</taxon>
        <taxon>Fungi</taxon>
        <taxon>Dikarya</taxon>
        <taxon>Ascomycota</taxon>
        <taxon>Pezizomycotina</taxon>
        <taxon>Dothideomycetes</taxon>
        <taxon>Pleosporomycetidae</taxon>
        <taxon>Pleosporales</taxon>
        <taxon>Dothidotthiaceae</taxon>
        <taxon>Dothidotthia</taxon>
    </lineage>
</organism>
<feature type="region of interest" description="Disordered" evidence="1">
    <location>
        <begin position="200"/>
        <end position="231"/>
    </location>
</feature>
<dbReference type="Proteomes" id="UP000799771">
    <property type="component" value="Unassembled WGS sequence"/>
</dbReference>
<evidence type="ECO:0000313" key="4">
    <source>
        <dbReference type="Proteomes" id="UP000799771"/>
    </source>
</evidence>
<dbReference type="RefSeq" id="XP_033519803.1">
    <property type="nucleotide sequence ID" value="XM_033666918.1"/>
</dbReference>
<dbReference type="EMBL" id="ML977516">
    <property type="protein sequence ID" value="KAF2125411.1"/>
    <property type="molecule type" value="Genomic_DNA"/>
</dbReference>
<feature type="transmembrane region" description="Helical" evidence="2">
    <location>
        <begin position="243"/>
        <end position="261"/>
    </location>
</feature>
<sequence length="340" mass="37519">MSNLTYASFAFPLPGGVGPSAIPYIQSTINHLNSSTDYDSAGNRSFGGIDAGITANDIVEVSWTEPEDTNNAVSGIAIDCISCPQDSTKLVGEQRWQACDNFTTQVDTISRQLSGYQNGSRITLKIPEYNGNSYQPHDKRRSEDLLVISVCSFFLVNADNDQRVNRSQIFMVHNKPRWGKLYYEDDTVYRYNETFPWGVADGDESGVMDTPTQPSDNDTNNNTNNNEGTEHLKEKGMSVGTKVGIIMAVLVGASALFYMFFHYRAWKQRTATPMAAPLPPPQDPDEEDVTHVNTTAVAKPPPAYNEVVTDQERVQAQYQIQHTDTPVPAYAPNPTTSSAV</sequence>
<evidence type="ECO:0000256" key="2">
    <source>
        <dbReference type="SAM" id="Phobius"/>
    </source>
</evidence>
<protein>
    <submittedName>
        <fullName evidence="3">Uncharacterized protein</fullName>
    </submittedName>
</protein>
<name>A0A6A6A496_9PLEO</name>
<gene>
    <name evidence="3" type="ORF">P153DRAFT_360391</name>
</gene>
<accession>A0A6A6A496</accession>
<evidence type="ECO:0000313" key="3">
    <source>
        <dbReference type="EMBL" id="KAF2125411.1"/>
    </source>
</evidence>